<dbReference type="AlphaFoldDB" id="A0A9D4L0J1"/>
<organism evidence="1 2">
    <name type="scientific">Dreissena polymorpha</name>
    <name type="common">Zebra mussel</name>
    <name type="synonym">Mytilus polymorpha</name>
    <dbReference type="NCBI Taxonomy" id="45954"/>
    <lineage>
        <taxon>Eukaryota</taxon>
        <taxon>Metazoa</taxon>
        <taxon>Spiralia</taxon>
        <taxon>Lophotrochozoa</taxon>
        <taxon>Mollusca</taxon>
        <taxon>Bivalvia</taxon>
        <taxon>Autobranchia</taxon>
        <taxon>Heteroconchia</taxon>
        <taxon>Euheterodonta</taxon>
        <taxon>Imparidentia</taxon>
        <taxon>Neoheterodontei</taxon>
        <taxon>Myida</taxon>
        <taxon>Dreissenoidea</taxon>
        <taxon>Dreissenidae</taxon>
        <taxon>Dreissena</taxon>
    </lineage>
</organism>
<sequence>MEGFSCFNYADSDICIGSSLVVQNAAETGEAVQLLQHLALDSDGCVVGCIGPEHLALPSVDGETQSS</sequence>
<keyword evidence="2" id="KW-1185">Reference proteome</keyword>
<dbReference type="Proteomes" id="UP000828390">
    <property type="component" value="Unassembled WGS sequence"/>
</dbReference>
<name>A0A9D4L0J1_DREPO</name>
<gene>
    <name evidence="1" type="ORF">DPMN_092008</name>
</gene>
<evidence type="ECO:0000313" key="2">
    <source>
        <dbReference type="Proteomes" id="UP000828390"/>
    </source>
</evidence>
<protein>
    <submittedName>
        <fullName evidence="1">Uncharacterized protein</fullName>
    </submittedName>
</protein>
<evidence type="ECO:0000313" key="1">
    <source>
        <dbReference type="EMBL" id="KAH3849605.1"/>
    </source>
</evidence>
<accession>A0A9D4L0J1</accession>
<reference evidence="1" key="2">
    <citation type="submission" date="2020-11" db="EMBL/GenBank/DDBJ databases">
        <authorList>
            <person name="McCartney M.A."/>
            <person name="Auch B."/>
            <person name="Kono T."/>
            <person name="Mallez S."/>
            <person name="Becker A."/>
            <person name="Gohl D.M."/>
            <person name="Silverstein K.A.T."/>
            <person name="Koren S."/>
            <person name="Bechman K.B."/>
            <person name="Herman A."/>
            <person name="Abrahante J.E."/>
            <person name="Garbe J."/>
        </authorList>
    </citation>
    <scope>NUCLEOTIDE SEQUENCE</scope>
    <source>
        <strain evidence="1">Duluth1</strain>
        <tissue evidence="1">Whole animal</tissue>
    </source>
</reference>
<reference evidence="1" key="1">
    <citation type="journal article" date="2019" name="bioRxiv">
        <title>The Genome of the Zebra Mussel, Dreissena polymorpha: A Resource for Invasive Species Research.</title>
        <authorList>
            <person name="McCartney M.A."/>
            <person name="Auch B."/>
            <person name="Kono T."/>
            <person name="Mallez S."/>
            <person name="Zhang Y."/>
            <person name="Obille A."/>
            <person name="Becker A."/>
            <person name="Abrahante J.E."/>
            <person name="Garbe J."/>
            <person name="Badalamenti J.P."/>
            <person name="Herman A."/>
            <person name="Mangelson H."/>
            <person name="Liachko I."/>
            <person name="Sullivan S."/>
            <person name="Sone E.D."/>
            <person name="Koren S."/>
            <person name="Silverstein K.A.T."/>
            <person name="Beckman K.B."/>
            <person name="Gohl D.M."/>
        </authorList>
    </citation>
    <scope>NUCLEOTIDE SEQUENCE</scope>
    <source>
        <strain evidence="1">Duluth1</strain>
        <tissue evidence="1">Whole animal</tissue>
    </source>
</reference>
<comment type="caution">
    <text evidence="1">The sequence shown here is derived from an EMBL/GenBank/DDBJ whole genome shotgun (WGS) entry which is preliminary data.</text>
</comment>
<dbReference type="EMBL" id="JAIWYP010000003">
    <property type="protein sequence ID" value="KAH3849605.1"/>
    <property type="molecule type" value="Genomic_DNA"/>
</dbReference>
<proteinExistence type="predicted"/>